<evidence type="ECO:0000313" key="1">
    <source>
        <dbReference type="EMBL" id="MDN3690356.1"/>
    </source>
</evidence>
<accession>A0ABT8CCX1</accession>
<comment type="caution">
    <text evidence="1">The sequence shown here is derived from an EMBL/GenBank/DDBJ whole genome shotgun (WGS) entry which is preliminary data.</text>
</comment>
<organism evidence="1 2">
    <name type="scientific">Cyclobacterium jeungdonense</name>
    <dbReference type="NCBI Taxonomy" id="708087"/>
    <lineage>
        <taxon>Bacteria</taxon>
        <taxon>Pseudomonadati</taxon>
        <taxon>Bacteroidota</taxon>
        <taxon>Cytophagia</taxon>
        <taxon>Cytophagales</taxon>
        <taxon>Cyclobacteriaceae</taxon>
        <taxon>Cyclobacterium</taxon>
    </lineage>
</organism>
<dbReference type="Pfam" id="PF12385">
    <property type="entry name" value="Peptidase_C70"/>
    <property type="match status" value="1"/>
</dbReference>
<evidence type="ECO:0000313" key="2">
    <source>
        <dbReference type="Proteomes" id="UP001236663"/>
    </source>
</evidence>
<proteinExistence type="predicted"/>
<protein>
    <submittedName>
        <fullName evidence="1">Papain-like cysteine protease family protein</fullName>
    </submittedName>
</protein>
<name>A0ABT8CCX1_9BACT</name>
<keyword evidence="2" id="KW-1185">Reference proteome</keyword>
<dbReference type="EMBL" id="JAUFQS010000047">
    <property type="protein sequence ID" value="MDN3690356.1"/>
    <property type="molecule type" value="Genomic_DNA"/>
</dbReference>
<gene>
    <name evidence="1" type="ORF">QWZ15_21220</name>
</gene>
<dbReference type="InterPro" id="IPR022118">
    <property type="entry name" value="Peptidase_C70_AvrRpt2"/>
</dbReference>
<dbReference type="Gene3D" id="3.90.70.10">
    <property type="entry name" value="Cysteine proteinases"/>
    <property type="match status" value="1"/>
</dbReference>
<reference evidence="2" key="1">
    <citation type="journal article" date="2019" name="Int. J. Syst. Evol. Microbiol.">
        <title>The Global Catalogue of Microorganisms (GCM) 10K type strain sequencing project: providing services to taxonomists for standard genome sequencing and annotation.</title>
        <authorList>
            <consortium name="The Broad Institute Genomics Platform"/>
            <consortium name="The Broad Institute Genome Sequencing Center for Infectious Disease"/>
            <person name="Wu L."/>
            <person name="Ma J."/>
        </authorList>
    </citation>
    <scope>NUCLEOTIDE SEQUENCE [LARGE SCALE GENOMIC DNA]</scope>
    <source>
        <strain evidence="2">CECT 7706</strain>
    </source>
</reference>
<dbReference type="Proteomes" id="UP001236663">
    <property type="component" value="Unassembled WGS sequence"/>
</dbReference>
<sequence length="151" mass="17414">MGAIKLDFEMEPQCDTRLCWAAVSVSVARFYKGASGLNQLDFAKRLLGNNYNRFFAPDRALDYLGNFFECLDRALGREEILSELQNSHPIAACMKHFVGWHLVVIYGIDEDSNLLIADSMLGNSIWSLDAFTREYQQYYHWTHSYKTIRSV</sequence>